<dbReference type="PROSITE" id="PS51355">
    <property type="entry name" value="GLUTATHIONE_PEROXID_3"/>
    <property type="match status" value="1"/>
</dbReference>
<keyword evidence="6 11" id="KW-0812">Transmembrane</keyword>
<dbReference type="NCBIfam" id="TIGR02540">
    <property type="entry name" value="gpx7"/>
    <property type="match status" value="1"/>
</dbReference>
<evidence type="ECO:0000313" key="14">
    <source>
        <dbReference type="Proteomes" id="UP000016666"/>
    </source>
</evidence>
<evidence type="ECO:0000256" key="11">
    <source>
        <dbReference type="SAM" id="Phobius"/>
    </source>
</evidence>
<evidence type="ECO:0000256" key="8">
    <source>
        <dbReference type="ARBA" id="ARBA00023002"/>
    </source>
</evidence>
<dbReference type="GeneTree" id="ENSGT00940000159371"/>
<gene>
    <name evidence="13" type="primary">GPX8</name>
</gene>
<dbReference type="Pfam" id="PF00255">
    <property type="entry name" value="GSHPx"/>
    <property type="match status" value="1"/>
</dbReference>
<organism evidence="13 14">
    <name type="scientific">Anas platyrhynchos platyrhynchos</name>
    <name type="common">Northern mallard</name>
    <dbReference type="NCBI Taxonomy" id="8840"/>
    <lineage>
        <taxon>Eukaryota</taxon>
        <taxon>Metazoa</taxon>
        <taxon>Chordata</taxon>
        <taxon>Craniata</taxon>
        <taxon>Vertebrata</taxon>
        <taxon>Euteleostomi</taxon>
        <taxon>Archelosauria</taxon>
        <taxon>Archosauria</taxon>
        <taxon>Dinosauria</taxon>
        <taxon>Saurischia</taxon>
        <taxon>Theropoda</taxon>
        <taxon>Coelurosauria</taxon>
        <taxon>Aves</taxon>
        <taxon>Neognathae</taxon>
        <taxon>Galloanserae</taxon>
        <taxon>Anseriformes</taxon>
        <taxon>Anatidae</taxon>
        <taxon>Anatinae</taxon>
        <taxon>Anas</taxon>
    </lineage>
</organism>
<dbReference type="GO" id="GO:0006979">
    <property type="term" value="P:response to oxidative stress"/>
    <property type="evidence" value="ECO:0007669"/>
    <property type="project" value="InterPro"/>
</dbReference>
<accession>A0A493TVV8</accession>
<evidence type="ECO:0000256" key="2">
    <source>
        <dbReference type="ARBA" id="ARBA00004167"/>
    </source>
</evidence>
<keyword evidence="8 10" id="KW-0560">Oxidoreductase</keyword>
<dbReference type="SUPFAM" id="SSF52833">
    <property type="entry name" value="Thioredoxin-like"/>
    <property type="match status" value="1"/>
</dbReference>
<keyword evidence="7 11" id="KW-1133">Transmembrane helix</keyword>
<sequence>MGLLATGPLATSCFFMELLNLAYVVLSEAATCTSGGSQNTREAFPYSTERPGAQQRHCEVKHLLQQQGQNEQRVLFSLSCKFRVSAPPSHSGPALASLPSVSKMEPLTTTYPLKYSVPKARVFVVFLSMVLCTAVLCILQLRFFKPKSKDFYSFEVKDSRGRIVSLEKYRGKATLVVNVASYCQNTDKNYIALQELHREFGPSHFTVLAFPCNQFGESEPGSSQEIEAFAKGNYGVTFPVFHKIKILGSEAEPAFKFLIDSSKKEPRWNFWKYLVSPEGKVVKFWRPEEPIESIKPEVASLIRQIIMKKREDL</sequence>
<evidence type="ECO:0000256" key="4">
    <source>
        <dbReference type="ARBA" id="ARBA00012310"/>
    </source>
</evidence>
<keyword evidence="9 11" id="KW-0472">Membrane</keyword>
<dbReference type="Gene3D" id="3.40.30.10">
    <property type="entry name" value="Glutaredoxin"/>
    <property type="match status" value="1"/>
</dbReference>
<dbReference type="FunFam" id="3.40.30.10:FF:000049">
    <property type="entry name" value="Glutathione peroxidase"/>
    <property type="match status" value="1"/>
</dbReference>
<evidence type="ECO:0000256" key="3">
    <source>
        <dbReference type="ARBA" id="ARBA00006926"/>
    </source>
</evidence>
<name>A0A493TVV8_ANAPP</name>
<comment type="similarity">
    <text evidence="3 10">Belongs to the glutathione peroxidase family.</text>
</comment>
<keyword evidence="5 10" id="KW-0575">Peroxidase</keyword>
<evidence type="ECO:0000313" key="13">
    <source>
        <dbReference type="Ensembl" id="ENSAPLP00000029991.1"/>
    </source>
</evidence>
<dbReference type="InterPro" id="IPR000889">
    <property type="entry name" value="Glutathione_peroxidase"/>
</dbReference>
<comment type="subcellular location">
    <subcellularLocation>
        <location evidence="2">Membrane</location>
        <topology evidence="2">Single-pass membrane protein</topology>
    </subcellularLocation>
</comment>
<evidence type="ECO:0000256" key="7">
    <source>
        <dbReference type="ARBA" id="ARBA00022989"/>
    </source>
</evidence>
<evidence type="ECO:0000256" key="5">
    <source>
        <dbReference type="ARBA" id="ARBA00022559"/>
    </source>
</evidence>
<evidence type="ECO:0000256" key="6">
    <source>
        <dbReference type="ARBA" id="ARBA00022692"/>
    </source>
</evidence>
<evidence type="ECO:0000256" key="10">
    <source>
        <dbReference type="RuleBase" id="RU000499"/>
    </source>
</evidence>
<dbReference type="OMA" id="IRFWRAD"/>
<keyword evidence="12" id="KW-0732">Signal</keyword>
<comment type="catalytic activity">
    <reaction evidence="1">
        <text>2 glutathione + H2O2 = glutathione disulfide + 2 H2O</text>
        <dbReference type="Rhea" id="RHEA:16833"/>
        <dbReference type="ChEBI" id="CHEBI:15377"/>
        <dbReference type="ChEBI" id="CHEBI:16240"/>
        <dbReference type="ChEBI" id="CHEBI:57925"/>
        <dbReference type="ChEBI" id="CHEBI:58297"/>
        <dbReference type="EC" id="1.11.1.9"/>
    </reaction>
</comment>
<evidence type="ECO:0000256" key="9">
    <source>
        <dbReference type="ARBA" id="ARBA00023136"/>
    </source>
</evidence>
<dbReference type="Proteomes" id="UP000016666">
    <property type="component" value="Chromosome Z"/>
</dbReference>
<dbReference type="InterPro" id="IPR036249">
    <property type="entry name" value="Thioredoxin-like_sf"/>
</dbReference>
<dbReference type="AlphaFoldDB" id="A0A493TVV8"/>
<evidence type="ECO:0000256" key="12">
    <source>
        <dbReference type="SAM" id="SignalP"/>
    </source>
</evidence>
<dbReference type="GO" id="GO:0016020">
    <property type="term" value="C:membrane"/>
    <property type="evidence" value="ECO:0007669"/>
    <property type="project" value="UniProtKB-SubCell"/>
</dbReference>
<feature type="chain" id="PRO_5019842450" description="Glutathione peroxidase" evidence="12">
    <location>
        <begin position="30"/>
        <end position="313"/>
    </location>
</feature>
<dbReference type="GO" id="GO:0033554">
    <property type="term" value="P:cellular response to stress"/>
    <property type="evidence" value="ECO:0007669"/>
    <property type="project" value="UniProtKB-ARBA"/>
</dbReference>
<dbReference type="InterPro" id="IPR029760">
    <property type="entry name" value="GPX_CS"/>
</dbReference>
<dbReference type="PRINTS" id="PR01011">
    <property type="entry name" value="GLUTPROXDASE"/>
</dbReference>
<reference evidence="13 14" key="1">
    <citation type="submission" date="2017-10" db="EMBL/GenBank/DDBJ databases">
        <title>A new Pekin duck reference genome.</title>
        <authorList>
            <person name="Hou Z.-C."/>
            <person name="Zhou Z.-K."/>
            <person name="Zhu F."/>
            <person name="Hou S.-S."/>
        </authorList>
    </citation>
    <scope>NUCLEOTIDE SEQUENCE [LARGE SCALE GENOMIC DNA]</scope>
</reference>
<proteinExistence type="inferred from homology"/>
<dbReference type="GO" id="GO:0005788">
    <property type="term" value="C:endoplasmic reticulum lumen"/>
    <property type="evidence" value="ECO:0007669"/>
    <property type="project" value="UniProtKB-ARBA"/>
</dbReference>
<feature type="signal peptide" evidence="12">
    <location>
        <begin position="1"/>
        <end position="29"/>
    </location>
</feature>
<dbReference type="CDD" id="cd00340">
    <property type="entry name" value="GSH_Peroxidase"/>
    <property type="match status" value="1"/>
</dbReference>
<protein>
    <recommendedName>
        <fullName evidence="4 10">Glutathione peroxidase</fullName>
    </recommendedName>
</protein>
<dbReference type="GO" id="GO:0004602">
    <property type="term" value="F:glutathione peroxidase activity"/>
    <property type="evidence" value="ECO:0007669"/>
    <property type="project" value="UniProtKB-EC"/>
</dbReference>
<reference evidence="13" key="2">
    <citation type="submission" date="2025-08" db="UniProtKB">
        <authorList>
            <consortium name="Ensembl"/>
        </authorList>
    </citation>
    <scope>IDENTIFICATION</scope>
</reference>
<reference evidence="13" key="3">
    <citation type="submission" date="2025-09" db="UniProtKB">
        <authorList>
            <consortium name="Ensembl"/>
        </authorList>
    </citation>
    <scope>IDENTIFICATION</scope>
</reference>
<dbReference type="PANTHER" id="PTHR11592:SF7">
    <property type="entry name" value="GLUTATHIONE PEROXIDASE 8-RELATED"/>
    <property type="match status" value="1"/>
</dbReference>
<dbReference type="PANTHER" id="PTHR11592">
    <property type="entry name" value="GLUTATHIONE PEROXIDASE"/>
    <property type="match status" value="1"/>
</dbReference>
<dbReference type="STRING" id="8840.ENSAPLP00000029991"/>
<dbReference type="PROSITE" id="PS00763">
    <property type="entry name" value="GLUTATHIONE_PEROXID_2"/>
    <property type="match status" value="1"/>
</dbReference>
<dbReference type="Ensembl" id="ENSAPLT00000026083.1">
    <property type="protein sequence ID" value="ENSAPLP00000029991.1"/>
    <property type="gene ID" value="ENSAPLG00000016750.1"/>
</dbReference>
<evidence type="ECO:0000256" key="1">
    <source>
        <dbReference type="ARBA" id="ARBA00000217"/>
    </source>
</evidence>
<feature type="transmembrane region" description="Helical" evidence="11">
    <location>
        <begin position="122"/>
        <end position="144"/>
    </location>
</feature>
<dbReference type="InterPro" id="IPR013376">
    <property type="entry name" value="Glut_perox_Gpx7"/>
</dbReference>
<keyword evidence="14" id="KW-1185">Reference proteome</keyword>